<keyword evidence="1" id="KW-0645">Protease</keyword>
<sequence length="346" mass="37809">MVFVSMYAVVIYLLVSPTTVSALSQLSLGISGPPFVDGIDKLRLTTTLTNTGDETLRVVNDPRSPLSNIPTDTFNIQNAEGAKPEFIGIITKYSPEYGIKHGDYIILAPGQSTAIEHDLFEGYNFTSSGPGAYTIEASNLFYLADSTNKLTPTYALTNVYATHISGSLVVVRPVPFVKRSTFNNCGSTEQDIVNVSITAAQTYVSNALDYLQSHNSSTTRYKTWFGEYTAARHSTLVSSFSKIKTSNFSSYTYDCSCLDNRYAWVTPSQTGVIHLCNAFFEAHTTGTDSRAGALVHEASHFTAFAGTVDWASGQEFCKELATDDPDYAINNADNYQYFAENNPTLA</sequence>
<organism evidence="1 2">
    <name type="scientific">Pluteus cervinus</name>
    <dbReference type="NCBI Taxonomy" id="181527"/>
    <lineage>
        <taxon>Eukaryota</taxon>
        <taxon>Fungi</taxon>
        <taxon>Dikarya</taxon>
        <taxon>Basidiomycota</taxon>
        <taxon>Agaricomycotina</taxon>
        <taxon>Agaricomycetes</taxon>
        <taxon>Agaricomycetidae</taxon>
        <taxon>Agaricales</taxon>
        <taxon>Pluteineae</taxon>
        <taxon>Pluteaceae</taxon>
        <taxon>Pluteus</taxon>
    </lineage>
</organism>
<gene>
    <name evidence="1" type="ORF">BDN72DRAFT_886148</name>
</gene>
<dbReference type="Proteomes" id="UP000308600">
    <property type="component" value="Unassembled WGS sequence"/>
</dbReference>
<evidence type="ECO:0000313" key="1">
    <source>
        <dbReference type="EMBL" id="TFK74717.1"/>
    </source>
</evidence>
<keyword evidence="1" id="KW-0378">Hydrolase</keyword>
<name>A0ACD3BAW0_9AGAR</name>
<dbReference type="EMBL" id="ML208266">
    <property type="protein sequence ID" value="TFK74717.1"/>
    <property type="molecule type" value="Genomic_DNA"/>
</dbReference>
<reference evidence="1 2" key="1">
    <citation type="journal article" date="2019" name="Nat. Ecol. Evol.">
        <title>Megaphylogeny resolves global patterns of mushroom evolution.</title>
        <authorList>
            <person name="Varga T."/>
            <person name="Krizsan K."/>
            <person name="Foldi C."/>
            <person name="Dima B."/>
            <person name="Sanchez-Garcia M."/>
            <person name="Sanchez-Ramirez S."/>
            <person name="Szollosi G.J."/>
            <person name="Szarkandi J.G."/>
            <person name="Papp V."/>
            <person name="Albert L."/>
            <person name="Andreopoulos W."/>
            <person name="Angelini C."/>
            <person name="Antonin V."/>
            <person name="Barry K.W."/>
            <person name="Bougher N.L."/>
            <person name="Buchanan P."/>
            <person name="Buyck B."/>
            <person name="Bense V."/>
            <person name="Catcheside P."/>
            <person name="Chovatia M."/>
            <person name="Cooper J."/>
            <person name="Damon W."/>
            <person name="Desjardin D."/>
            <person name="Finy P."/>
            <person name="Geml J."/>
            <person name="Haridas S."/>
            <person name="Hughes K."/>
            <person name="Justo A."/>
            <person name="Karasinski D."/>
            <person name="Kautmanova I."/>
            <person name="Kiss B."/>
            <person name="Kocsube S."/>
            <person name="Kotiranta H."/>
            <person name="LaButti K.M."/>
            <person name="Lechner B.E."/>
            <person name="Liimatainen K."/>
            <person name="Lipzen A."/>
            <person name="Lukacs Z."/>
            <person name="Mihaltcheva S."/>
            <person name="Morgado L.N."/>
            <person name="Niskanen T."/>
            <person name="Noordeloos M.E."/>
            <person name="Ohm R.A."/>
            <person name="Ortiz-Santana B."/>
            <person name="Ovrebo C."/>
            <person name="Racz N."/>
            <person name="Riley R."/>
            <person name="Savchenko A."/>
            <person name="Shiryaev A."/>
            <person name="Soop K."/>
            <person name="Spirin V."/>
            <person name="Szebenyi C."/>
            <person name="Tomsovsky M."/>
            <person name="Tulloss R.E."/>
            <person name="Uehling J."/>
            <person name="Grigoriev I.V."/>
            <person name="Vagvolgyi C."/>
            <person name="Papp T."/>
            <person name="Martin F.M."/>
            <person name="Miettinen O."/>
            <person name="Hibbett D.S."/>
            <person name="Nagy L.G."/>
        </authorList>
    </citation>
    <scope>NUCLEOTIDE SEQUENCE [LARGE SCALE GENOMIC DNA]</scope>
    <source>
        <strain evidence="1 2">NL-1719</strain>
    </source>
</reference>
<keyword evidence="1" id="KW-0482">Metalloprotease</keyword>
<evidence type="ECO:0000313" key="2">
    <source>
        <dbReference type="Proteomes" id="UP000308600"/>
    </source>
</evidence>
<accession>A0ACD3BAW0</accession>
<keyword evidence="2" id="KW-1185">Reference proteome</keyword>
<protein>
    <submittedName>
        <fullName evidence="1">Deuterolysin M35 metalloprotease</fullName>
    </submittedName>
</protein>
<proteinExistence type="predicted"/>